<accession>A0A401SVK6</accession>
<proteinExistence type="predicted"/>
<reference evidence="2 3" key="1">
    <citation type="journal article" date="2018" name="Nat. Ecol. Evol.">
        <title>Shark genomes provide insights into elasmobranch evolution and the origin of vertebrates.</title>
        <authorList>
            <person name="Hara Y"/>
            <person name="Yamaguchi K"/>
            <person name="Onimaru K"/>
            <person name="Kadota M"/>
            <person name="Koyanagi M"/>
            <person name="Keeley SD"/>
            <person name="Tatsumi K"/>
            <person name="Tanaka K"/>
            <person name="Motone F"/>
            <person name="Kageyama Y"/>
            <person name="Nozu R"/>
            <person name="Adachi N"/>
            <person name="Nishimura O"/>
            <person name="Nakagawa R"/>
            <person name="Tanegashima C"/>
            <person name="Kiyatake I"/>
            <person name="Matsumoto R"/>
            <person name="Murakumo K"/>
            <person name="Nishida K"/>
            <person name="Terakita A"/>
            <person name="Kuratani S"/>
            <person name="Sato K"/>
            <person name="Hyodo S Kuraku.S."/>
        </authorList>
    </citation>
    <scope>NUCLEOTIDE SEQUENCE [LARGE SCALE GENOMIC DNA]</scope>
</reference>
<gene>
    <name evidence="2" type="ORF">chiPu_0012894</name>
</gene>
<evidence type="ECO:0000313" key="2">
    <source>
        <dbReference type="EMBL" id="GCC34421.1"/>
    </source>
</evidence>
<keyword evidence="3" id="KW-1185">Reference proteome</keyword>
<protein>
    <submittedName>
        <fullName evidence="2">Uncharacterized protein</fullName>
    </submittedName>
</protein>
<evidence type="ECO:0000313" key="3">
    <source>
        <dbReference type="Proteomes" id="UP000287033"/>
    </source>
</evidence>
<feature type="region of interest" description="Disordered" evidence="1">
    <location>
        <begin position="27"/>
        <end position="51"/>
    </location>
</feature>
<dbReference type="EMBL" id="BEZZ01000596">
    <property type="protein sequence ID" value="GCC34421.1"/>
    <property type="molecule type" value="Genomic_DNA"/>
</dbReference>
<comment type="caution">
    <text evidence="2">The sequence shown here is derived from an EMBL/GenBank/DDBJ whole genome shotgun (WGS) entry which is preliminary data.</text>
</comment>
<dbReference type="Proteomes" id="UP000287033">
    <property type="component" value="Unassembled WGS sequence"/>
</dbReference>
<organism evidence="2 3">
    <name type="scientific">Chiloscyllium punctatum</name>
    <name type="common">Brownbanded bambooshark</name>
    <name type="synonym">Hemiscyllium punctatum</name>
    <dbReference type="NCBI Taxonomy" id="137246"/>
    <lineage>
        <taxon>Eukaryota</taxon>
        <taxon>Metazoa</taxon>
        <taxon>Chordata</taxon>
        <taxon>Craniata</taxon>
        <taxon>Vertebrata</taxon>
        <taxon>Chondrichthyes</taxon>
        <taxon>Elasmobranchii</taxon>
        <taxon>Galeomorphii</taxon>
        <taxon>Galeoidea</taxon>
        <taxon>Orectolobiformes</taxon>
        <taxon>Hemiscylliidae</taxon>
        <taxon>Chiloscyllium</taxon>
    </lineage>
</organism>
<evidence type="ECO:0000256" key="1">
    <source>
        <dbReference type="SAM" id="MobiDB-lite"/>
    </source>
</evidence>
<name>A0A401SVK6_CHIPU</name>
<dbReference type="AlphaFoldDB" id="A0A401SVK6"/>
<sequence>MTGSSRRRCWLPHLIAGKAPWCRDACPDPLSSPSHPTPKPPDLAGDGGPATEAHLRSRWARLEGDGTFLIFRLARRSLTAKIVVNIYRIEIVRT</sequence>